<gene>
    <name evidence="2" type="ORF">I553_5857</name>
</gene>
<dbReference type="InterPro" id="IPR029787">
    <property type="entry name" value="Nucleotide_cyclase"/>
</dbReference>
<dbReference type="AlphaFoldDB" id="X7ZWQ2"/>
<evidence type="ECO:0000256" key="1">
    <source>
        <dbReference type="SAM" id="MobiDB-lite"/>
    </source>
</evidence>
<dbReference type="PATRIC" id="fig|1299334.3.peg.7791"/>
<accession>X7ZWQ2</accession>
<dbReference type="SUPFAM" id="SSF55073">
    <property type="entry name" value="Nucleotide cyclase"/>
    <property type="match status" value="1"/>
</dbReference>
<reference evidence="2" key="1">
    <citation type="submission" date="2014-01" db="EMBL/GenBank/DDBJ databases">
        <authorList>
            <person name="Brown-Elliot B."/>
            <person name="Wallace R."/>
            <person name="Lenaerts A."/>
            <person name="Ordway D."/>
            <person name="DeGroote M.A."/>
            <person name="Parker T."/>
            <person name="Sizemore C."/>
            <person name="Tallon L.J."/>
            <person name="Sadzewicz L.K."/>
            <person name="Sengamalay N."/>
            <person name="Fraser C.M."/>
            <person name="Hine E."/>
            <person name="Shefchek K.A."/>
            <person name="Das S.P."/>
            <person name="Tettelin H."/>
        </authorList>
    </citation>
    <scope>NUCLEOTIDE SEQUENCE [LARGE SCALE GENOMIC DNA]</scope>
    <source>
        <strain evidence="2">4042</strain>
    </source>
</reference>
<proteinExistence type="predicted"/>
<sequence>MIVETVGRHGGFVNKFQGDAALAIFGAPIEHPTLPAARWRPRANYTTRCCRCWVRWSSGSGSRPAARSPATSARRPASNTP</sequence>
<dbReference type="EMBL" id="JAOB01000069">
    <property type="protein sequence ID" value="EUA23153.1"/>
    <property type="molecule type" value="Genomic_DNA"/>
</dbReference>
<protein>
    <submittedName>
        <fullName evidence="2">Putative adenylate cyclase</fullName>
    </submittedName>
</protein>
<dbReference type="Gene3D" id="3.30.70.1230">
    <property type="entry name" value="Nucleotide cyclase"/>
    <property type="match status" value="1"/>
</dbReference>
<comment type="caution">
    <text evidence="2">The sequence shown here is derived from an EMBL/GenBank/DDBJ whole genome shotgun (WGS) entry which is preliminary data.</text>
</comment>
<name>X7ZWQ2_MYCXE</name>
<feature type="region of interest" description="Disordered" evidence="1">
    <location>
        <begin position="57"/>
        <end position="81"/>
    </location>
</feature>
<organism evidence="2">
    <name type="scientific">Mycobacterium xenopi 4042</name>
    <dbReference type="NCBI Taxonomy" id="1299334"/>
    <lineage>
        <taxon>Bacteria</taxon>
        <taxon>Bacillati</taxon>
        <taxon>Actinomycetota</taxon>
        <taxon>Actinomycetes</taxon>
        <taxon>Mycobacteriales</taxon>
        <taxon>Mycobacteriaceae</taxon>
        <taxon>Mycobacterium</taxon>
    </lineage>
</organism>
<evidence type="ECO:0000313" key="2">
    <source>
        <dbReference type="EMBL" id="EUA23153.1"/>
    </source>
</evidence>